<dbReference type="UniPathway" id="UPA00219"/>
<dbReference type="Gene3D" id="1.10.3810.10">
    <property type="entry name" value="Biosynthetic peptidoglycan transglycosylase-like"/>
    <property type="match status" value="1"/>
</dbReference>
<dbReference type="HAMAP" id="MF_00766">
    <property type="entry name" value="PGT_MtgA"/>
    <property type="match status" value="1"/>
</dbReference>
<dbReference type="InterPro" id="IPR011812">
    <property type="entry name" value="Pep_trsgly"/>
</dbReference>
<dbReference type="GO" id="GO:0009252">
    <property type="term" value="P:peptidoglycan biosynthetic process"/>
    <property type="evidence" value="ECO:0007669"/>
    <property type="project" value="UniProtKB-UniRule"/>
</dbReference>
<evidence type="ECO:0000256" key="5">
    <source>
        <dbReference type="ARBA" id="ARBA00022692"/>
    </source>
</evidence>
<evidence type="ECO:0000256" key="8">
    <source>
        <dbReference type="ARBA" id="ARBA00022989"/>
    </source>
</evidence>
<dbReference type="AlphaFoldDB" id="A0A1H3C097"/>
<evidence type="ECO:0000256" key="9">
    <source>
        <dbReference type="ARBA" id="ARBA00023136"/>
    </source>
</evidence>
<comment type="function">
    <text evidence="11">Peptidoglycan polymerase that catalyzes glycan chain elongation from lipid-linked precursors.</text>
</comment>
<dbReference type="GO" id="GO:0016763">
    <property type="term" value="F:pentosyltransferase activity"/>
    <property type="evidence" value="ECO:0007669"/>
    <property type="project" value="InterPro"/>
</dbReference>
<keyword evidence="10 11" id="KW-0961">Cell wall biogenesis/degradation</keyword>
<dbReference type="InterPro" id="IPR036950">
    <property type="entry name" value="PBP_transglycosylase"/>
</dbReference>
<dbReference type="SUPFAM" id="SSF53955">
    <property type="entry name" value="Lysozyme-like"/>
    <property type="match status" value="1"/>
</dbReference>
<evidence type="ECO:0000256" key="11">
    <source>
        <dbReference type="HAMAP-Rule" id="MF_00766"/>
    </source>
</evidence>
<evidence type="ECO:0000313" key="15">
    <source>
        <dbReference type="Proteomes" id="UP000198816"/>
    </source>
</evidence>
<dbReference type="GO" id="GO:0008360">
    <property type="term" value="P:regulation of cell shape"/>
    <property type="evidence" value="ECO:0007669"/>
    <property type="project" value="UniProtKB-KW"/>
</dbReference>
<dbReference type="STRING" id="1058.SAMN05421783_12835"/>
<evidence type="ECO:0000256" key="4">
    <source>
        <dbReference type="ARBA" id="ARBA00022679"/>
    </source>
</evidence>
<proteinExistence type="inferred from homology"/>
<dbReference type="GO" id="GO:0008955">
    <property type="term" value="F:peptidoglycan glycosyltransferase activity"/>
    <property type="evidence" value="ECO:0007669"/>
    <property type="project" value="UniProtKB-UniRule"/>
</dbReference>
<comment type="subcellular location">
    <subcellularLocation>
        <location evidence="11">Cell inner membrane</location>
        <topology evidence="11">Single-pass membrane protein</topology>
    </subcellularLocation>
</comment>
<keyword evidence="6 11" id="KW-0133">Cell shape</keyword>
<dbReference type="RefSeq" id="WP_093037038.1">
    <property type="nucleotide sequence ID" value="NZ_FNNZ01000028.1"/>
</dbReference>
<feature type="domain" description="Glycosyl transferase family 51" evidence="13">
    <location>
        <begin position="101"/>
        <end position="263"/>
    </location>
</feature>
<dbReference type="EMBL" id="FNNZ01000028">
    <property type="protein sequence ID" value="SDX46919.1"/>
    <property type="molecule type" value="Genomic_DNA"/>
</dbReference>
<keyword evidence="8 11" id="KW-1133">Transmembrane helix</keyword>
<evidence type="ECO:0000256" key="12">
    <source>
        <dbReference type="SAM" id="MobiDB-lite"/>
    </source>
</evidence>
<keyword evidence="7 11" id="KW-0573">Peptidoglycan synthesis</keyword>
<evidence type="ECO:0000256" key="7">
    <source>
        <dbReference type="ARBA" id="ARBA00022984"/>
    </source>
</evidence>
<evidence type="ECO:0000259" key="13">
    <source>
        <dbReference type="Pfam" id="PF00912"/>
    </source>
</evidence>
<feature type="transmembrane region" description="Helical" evidence="11">
    <location>
        <begin position="53"/>
        <end position="75"/>
    </location>
</feature>
<dbReference type="Pfam" id="PF00912">
    <property type="entry name" value="Transgly"/>
    <property type="match status" value="1"/>
</dbReference>
<dbReference type="Proteomes" id="UP000198816">
    <property type="component" value="Unassembled WGS sequence"/>
</dbReference>
<dbReference type="NCBIfam" id="TIGR02070">
    <property type="entry name" value="mono_pep_trsgly"/>
    <property type="match status" value="1"/>
</dbReference>
<protein>
    <recommendedName>
        <fullName evidence="11">Biosynthetic peptidoglycan transglycosylase</fullName>
        <ecNumber evidence="11">2.4.99.28</ecNumber>
    </recommendedName>
    <alternativeName>
        <fullName evidence="11">Glycan polymerase</fullName>
    </alternativeName>
    <alternativeName>
        <fullName evidence="11">Peptidoglycan glycosyltransferase MtgA</fullName>
        <shortName evidence="11">PGT</shortName>
    </alternativeName>
</protein>
<feature type="region of interest" description="Disordered" evidence="12">
    <location>
        <begin position="1"/>
        <end position="31"/>
    </location>
</feature>
<evidence type="ECO:0000256" key="10">
    <source>
        <dbReference type="ARBA" id="ARBA00023316"/>
    </source>
</evidence>
<dbReference type="InterPro" id="IPR023346">
    <property type="entry name" value="Lysozyme-like_dom_sf"/>
</dbReference>
<dbReference type="GO" id="GO:0009274">
    <property type="term" value="C:peptidoglycan-based cell wall"/>
    <property type="evidence" value="ECO:0007669"/>
    <property type="project" value="InterPro"/>
</dbReference>
<accession>A0A1H3C097</accession>
<dbReference type="InterPro" id="IPR001264">
    <property type="entry name" value="Glyco_trans_51"/>
</dbReference>
<comment type="pathway">
    <text evidence="11">Cell wall biogenesis; peptidoglycan biosynthesis.</text>
</comment>
<dbReference type="OrthoDB" id="9766909at2"/>
<keyword evidence="15" id="KW-1185">Reference proteome</keyword>
<keyword evidence="1 11" id="KW-1003">Cell membrane</keyword>
<evidence type="ECO:0000256" key="6">
    <source>
        <dbReference type="ARBA" id="ARBA00022960"/>
    </source>
</evidence>
<evidence type="ECO:0000313" key="14">
    <source>
        <dbReference type="EMBL" id="SDX46919.1"/>
    </source>
</evidence>
<comment type="similarity">
    <text evidence="11">Belongs to the glycosyltransferase 51 family.</text>
</comment>
<dbReference type="EC" id="2.4.99.28" evidence="11"/>
<name>A0A1H3C097_THIRO</name>
<dbReference type="GO" id="GO:0071555">
    <property type="term" value="P:cell wall organization"/>
    <property type="evidence" value="ECO:0007669"/>
    <property type="project" value="UniProtKB-KW"/>
</dbReference>
<dbReference type="PANTHER" id="PTHR30400:SF0">
    <property type="entry name" value="BIOSYNTHETIC PEPTIDOGLYCAN TRANSGLYCOSYLASE"/>
    <property type="match status" value="1"/>
</dbReference>
<keyword evidence="5 11" id="KW-0812">Transmembrane</keyword>
<reference evidence="15" key="1">
    <citation type="submission" date="2016-10" db="EMBL/GenBank/DDBJ databases">
        <authorList>
            <person name="Varghese N."/>
            <person name="Submissions S."/>
        </authorList>
    </citation>
    <scope>NUCLEOTIDE SEQUENCE [LARGE SCALE GENOMIC DNA]</scope>
    <source>
        <strain evidence="15">DSM 217</strain>
    </source>
</reference>
<dbReference type="GO" id="GO:0005886">
    <property type="term" value="C:plasma membrane"/>
    <property type="evidence" value="ECO:0007669"/>
    <property type="project" value="UniProtKB-SubCell"/>
</dbReference>
<keyword evidence="2 11" id="KW-0997">Cell inner membrane</keyword>
<keyword evidence="3 11" id="KW-0328">Glycosyltransferase</keyword>
<dbReference type="PANTHER" id="PTHR30400">
    <property type="entry name" value="MONOFUNCTIONAL BIOSYNTHETIC PEPTIDOGLYCAN TRANSGLYCOSYLASE"/>
    <property type="match status" value="1"/>
</dbReference>
<sequence length="276" mass="31485">MKDEEKAPETTGVDAGFEDGSPATPREPTPQSHVFCVQPIGHDRHPLKRVGRFLLKGLGNLVLLSIVLVLTLRWLDPPASAFMLRHAYNLWRLDQSPPFYHQTWVPWDRISLPTRLAAIAGEDQRFPSHLGFDLIEIRLAWADYKNGGRLRGASTITQQAAKNLFLWPGSDLPRKLLEVWFTLLMEILWPKERILEVYLNIVQFSPNTYGIGAASLRYFDRPASELTMREASLLIGVLPAPGHYRLDRPSERLERRAAWITDQASRLGGTRYLNRL</sequence>
<keyword evidence="9 11" id="KW-0472">Membrane</keyword>
<evidence type="ECO:0000256" key="2">
    <source>
        <dbReference type="ARBA" id="ARBA00022519"/>
    </source>
</evidence>
<evidence type="ECO:0000256" key="1">
    <source>
        <dbReference type="ARBA" id="ARBA00022475"/>
    </source>
</evidence>
<gene>
    <name evidence="11" type="primary">mtgA</name>
    <name evidence="14" type="ORF">SAMN05421783_12835</name>
</gene>
<keyword evidence="4 11" id="KW-0808">Transferase</keyword>
<comment type="catalytic activity">
    <reaction evidence="11">
        <text>[GlcNAc-(1-&gt;4)-Mur2Ac(oyl-L-Ala-gamma-D-Glu-L-Lys-D-Ala-D-Ala)](n)-di-trans,octa-cis-undecaprenyl diphosphate + beta-D-GlcNAc-(1-&gt;4)-Mur2Ac(oyl-L-Ala-gamma-D-Glu-L-Lys-D-Ala-D-Ala)-di-trans,octa-cis-undecaprenyl diphosphate = [GlcNAc-(1-&gt;4)-Mur2Ac(oyl-L-Ala-gamma-D-Glu-L-Lys-D-Ala-D-Ala)](n+1)-di-trans,octa-cis-undecaprenyl diphosphate + di-trans,octa-cis-undecaprenyl diphosphate + H(+)</text>
        <dbReference type="Rhea" id="RHEA:23708"/>
        <dbReference type="Rhea" id="RHEA-COMP:9602"/>
        <dbReference type="Rhea" id="RHEA-COMP:9603"/>
        <dbReference type="ChEBI" id="CHEBI:15378"/>
        <dbReference type="ChEBI" id="CHEBI:58405"/>
        <dbReference type="ChEBI" id="CHEBI:60033"/>
        <dbReference type="ChEBI" id="CHEBI:78435"/>
        <dbReference type="EC" id="2.4.99.28"/>
    </reaction>
</comment>
<organism evidence="14 15">
    <name type="scientific">Thiocapsa roseopersicina</name>
    <dbReference type="NCBI Taxonomy" id="1058"/>
    <lineage>
        <taxon>Bacteria</taxon>
        <taxon>Pseudomonadati</taxon>
        <taxon>Pseudomonadota</taxon>
        <taxon>Gammaproteobacteria</taxon>
        <taxon>Chromatiales</taxon>
        <taxon>Chromatiaceae</taxon>
        <taxon>Thiocapsa</taxon>
    </lineage>
</organism>
<evidence type="ECO:0000256" key="3">
    <source>
        <dbReference type="ARBA" id="ARBA00022676"/>
    </source>
</evidence>